<evidence type="ECO:0000313" key="6">
    <source>
        <dbReference type="EMBL" id="GAN55448.1"/>
    </source>
</evidence>
<dbReference type="SUPFAM" id="SSF103481">
    <property type="entry name" value="Multidrug resistance efflux transporter EmrE"/>
    <property type="match status" value="1"/>
</dbReference>
<evidence type="ECO:0000256" key="1">
    <source>
        <dbReference type="ARBA" id="ARBA00022475"/>
    </source>
</evidence>
<keyword evidence="3 5" id="KW-1133">Transmembrane helix</keyword>
<dbReference type="PANTHER" id="PTHR36116">
    <property type="entry name" value="UPF0060 MEMBRANE PROTEIN YNFA"/>
    <property type="match status" value="1"/>
</dbReference>
<sequence>MPMLTAAIYIPAALAEIAGCFSFWAWLRMGRTPLWLVPGALSLAAFAWLLTLSPADNAGRAYAIYGGVYIVASLIWSWGVDGVRPDRWDTLGAAICLAGAGIILLGPRGS</sequence>
<reference evidence="6 7" key="1">
    <citation type="submission" date="2012-10" db="EMBL/GenBank/DDBJ databases">
        <title>Genome sequencing of Tanticharoenia sakaeratensis NBRC 103193.</title>
        <authorList>
            <person name="Azuma Y."/>
            <person name="Hadano H."/>
            <person name="Hirakawa H."/>
            <person name="Matsushita K."/>
        </authorList>
    </citation>
    <scope>NUCLEOTIDE SEQUENCE [LARGE SCALE GENOMIC DNA]</scope>
    <source>
        <strain evidence="6 7">NBRC 103193</strain>
    </source>
</reference>
<gene>
    <name evidence="6" type="ORF">Tasa_048_073</name>
</gene>
<dbReference type="InterPro" id="IPR003844">
    <property type="entry name" value="UPF0060"/>
</dbReference>
<proteinExistence type="inferred from homology"/>
<keyword evidence="7" id="KW-1185">Reference proteome</keyword>
<evidence type="ECO:0000256" key="5">
    <source>
        <dbReference type="HAMAP-Rule" id="MF_00010"/>
    </source>
</evidence>
<name>A0A0D6MQ94_9PROT</name>
<accession>A0A0D6MQ94</accession>
<dbReference type="HAMAP" id="MF_00010">
    <property type="entry name" value="UPF0060"/>
    <property type="match status" value="1"/>
</dbReference>
<dbReference type="InterPro" id="IPR037185">
    <property type="entry name" value="EmrE-like"/>
</dbReference>
<dbReference type="GO" id="GO:0005886">
    <property type="term" value="C:plasma membrane"/>
    <property type="evidence" value="ECO:0007669"/>
    <property type="project" value="UniProtKB-SubCell"/>
</dbReference>
<dbReference type="AlphaFoldDB" id="A0A0D6MQ94"/>
<dbReference type="STRING" id="1231623.Tasa_048_073"/>
<keyword evidence="1 5" id="KW-1003">Cell membrane</keyword>
<evidence type="ECO:0000256" key="2">
    <source>
        <dbReference type="ARBA" id="ARBA00022692"/>
    </source>
</evidence>
<feature type="transmembrane region" description="Helical" evidence="5">
    <location>
        <begin position="62"/>
        <end position="79"/>
    </location>
</feature>
<evidence type="ECO:0000256" key="4">
    <source>
        <dbReference type="ARBA" id="ARBA00023136"/>
    </source>
</evidence>
<feature type="transmembrane region" description="Helical" evidence="5">
    <location>
        <begin position="7"/>
        <end position="27"/>
    </location>
</feature>
<evidence type="ECO:0000256" key="3">
    <source>
        <dbReference type="ARBA" id="ARBA00022989"/>
    </source>
</evidence>
<organism evidence="6 7">
    <name type="scientific">Tanticharoenia sakaeratensis NBRC 103193</name>
    <dbReference type="NCBI Taxonomy" id="1231623"/>
    <lineage>
        <taxon>Bacteria</taxon>
        <taxon>Pseudomonadati</taxon>
        <taxon>Pseudomonadota</taxon>
        <taxon>Alphaproteobacteria</taxon>
        <taxon>Acetobacterales</taxon>
        <taxon>Acetobacteraceae</taxon>
        <taxon>Tanticharoenia</taxon>
    </lineage>
</organism>
<dbReference type="EMBL" id="BALE01000048">
    <property type="protein sequence ID" value="GAN55448.1"/>
    <property type="molecule type" value="Genomic_DNA"/>
</dbReference>
<dbReference type="PANTHER" id="PTHR36116:SF1">
    <property type="entry name" value="UPF0060 MEMBRANE PROTEIN YNFA"/>
    <property type="match status" value="1"/>
</dbReference>
<comment type="caution">
    <text evidence="6">The sequence shown here is derived from an EMBL/GenBank/DDBJ whole genome shotgun (WGS) entry which is preliminary data.</text>
</comment>
<protein>
    <submittedName>
        <fullName evidence="6">UPF0060 membrane protein</fullName>
    </submittedName>
</protein>
<dbReference type="Proteomes" id="UP000032679">
    <property type="component" value="Unassembled WGS sequence"/>
</dbReference>
<comment type="similarity">
    <text evidence="5">Belongs to the UPF0060 family.</text>
</comment>
<comment type="subcellular location">
    <subcellularLocation>
        <location evidence="5">Cell membrane</location>
        <topology evidence="5">Multi-pass membrane protein</topology>
    </subcellularLocation>
</comment>
<keyword evidence="2 5" id="KW-0812">Transmembrane</keyword>
<evidence type="ECO:0000313" key="7">
    <source>
        <dbReference type="Proteomes" id="UP000032679"/>
    </source>
</evidence>
<dbReference type="Pfam" id="PF02694">
    <property type="entry name" value="UPF0060"/>
    <property type="match status" value="1"/>
</dbReference>
<dbReference type="NCBIfam" id="NF002586">
    <property type="entry name" value="PRK02237.1"/>
    <property type="match status" value="1"/>
</dbReference>
<keyword evidence="4 5" id="KW-0472">Membrane</keyword>
<feature type="transmembrane region" description="Helical" evidence="5">
    <location>
        <begin position="33"/>
        <end position="50"/>
    </location>
</feature>